<dbReference type="InterPro" id="IPR017166">
    <property type="entry name" value="UCP037290"/>
</dbReference>
<organism evidence="2">
    <name type="scientific">mine drainage metagenome</name>
    <dbReference type="NCBI Taxonomy" id="410659"/>
    <lineage>
        <taxon>unclassified sequences</taxon>
        <taxon>metagenomes</taxon>
        <taxon>ecological metagenomes</taxon>
    </lineage>
</organism>
<sequence length="232" mass="25082">MNASLDLVLQHPGIWRGDQLAQTDEYTLPTGFAELDEQLPGGGWARGALTEILLEREGIGELRLLLPALARVSTQSTWQAWVSPPHIPYAPALSTAGINLKQLLVAQPQTPADAWWTAEQALRSGACSAVLAWLSTPDEKRMRRLQLGAETGKAWGVLFRSASAAQERSTAALRLRLEATANGLAVHILKRRGGQVSKPVLVDLQQTNGVRRARPSAPALSVVPSLRAVVRN</sequence>
<dbReference type="Pfam" id="PF03846">
    <property type="entry name" value="SulA"/>
    <property type="match status" value="1"/>
</dbReference>
<dbReference type="GO" id="GO:0006281">
    <property type="term" value="P:DNA repair"/>
    <property type="evidence" value="ECO:0007669"/>
    <property type="project" value="TreeGrafter"/>
</dbReference>
<dbReference type="EMBL" id="MLJW01000007">
    <property type="protein sequence ID" value="OIR16483.1"/>
    <property type="molecule type" value="Genomic_DNA"/>
</dbReference>
<gene>
    <name evidence="2" type="primary">sulA_1</name>
    <name evidence="2" type="ORF">GALL_32080</name>
</gene>
<protein>
    <submittedName>
        <fullName evidence="2">Cell division inhibitor SulA</fullName>
    </submittedName>
</protein>
<dbReference type="InterPro" id="IPR027417">
    <property type="entry name" value="P-loop_NTPase"/>
</dbReference>
<reference evidence="2" key="1">
    <citation type="submission" date="2016-10" db="EMBL/GenBank/DDBJ databases">
        <title>Sequence of Gallionella enrichment culture.</title>
        <authorList>
            <person name="Poehlein A."/>
            <person name="Muehling M."/>
            <person name="Daniel R."/>
        </authorList>
    </citation>
    <scope>NUCLEOTIDE SEQUENCE</scope>
</reference>
<proteinExistence type="predicted"/>
<keyword evidence="2" id="KW-0132">Cell division</keyword>
<dbReference type="AlphaFoldDB" id="A0A1J5T8N7"/>
<dbReference type="InterPro" id="IPR050356">
    <property type="entry name" value="SulA_CellDiv_inhibitor"/>
</dbReference>
<keyword evidence="2" id="KW-0131">Cell cycle</keyword>
<dbReference type="GO" id="GO:0051782">
    <property type="term" value="P:negative regulation of cell division"/>
    <property type="evidence" value="ECO:0007669"/>
    <property type="project" value="InterPro"/>
</dbReference>
<dbReference type="PANTHER" id="PTHR35369:SF3">
    <property type="entry name" value="TRANSLESION DNA SYNTHESIS-ASSOCIATED PROTEIN IMUA"/>
    <property type="match status" value="1"/>
</dbReference>
<evidence type="ECO:0000256" key="1">
    <source>
        <dbReference type="ARBA" id="ARBA00022763"/>
    </source>
</evidence>
<accession>A0A1J5T8N7</accession>
<evidence type="ECO:0000313" key="2">
    <source>
        <dbReference type="EMBL" id="OIR16483.1"/>
    </source>
</evidence>
<dbReference type="PANTHER" id="PTHR35369">
    <property type="entry name" value="BLR3025 PROTEIN-RELATED"/>
    <property type="match status" value="1"/>
</dbReference>
<keyword evidence="1" id="KW-0227">DNA damage</keyword>
<dbReference type="Gene3D" id="3.40.50.300">
    <property type="entry name" value="P-loop containing nucleotide triphosphate hydrolases"/>
    <property type="match status" value="1"/>
</dbReference>
<comment type="caution">
    <text evidence="2">The sequence shown here is derived from an EMBL/GenBank/DDBJ whole genome shotgun (WGS) entry which is preliminary data.</text>
</comment>
<dbReference type="InterPro" id="IPR004596">
    <property type="entry name" value="Cell_div_suppressor_SulA"/>
</dbReference>
<dbReference type="NCBIfam" id="NF033429">
    <property type="entry name" value="ImuA_translesion"/>
    <property type="match status" value="1"/>
</dbReference>
<dbReference type="InterPro" id="IPR047610">
    <property type="entry name" value="ImuA_translesion"/>
</dbReference>
<name>A0A1J5T8N7_9ZZZZ</name>
<dbReference type="SUPFAM" id="SSF52540">
    <property type="entry name" value="P-loop containing nucleoside triphosphate hydrolases"/>
    <property type="match status" value="1"/>
</dbReference>
<dbReference type="GO" id="GO:0009432">
    <property type="term" value="P:SOS response"/>
    <property type="evidence" value="ECO:0007669"/>
    <property type="project" value="InterPro"/>
</dbReference>
<dbReference type="GO" id="GO:0051301">
    <property type="term" value="P:cell division"/>
    <property type="evidence" value="ECO:0007669"/>
    <property type="project" value="UniProtKB-KW"/>
</dbReference>
<dbReference type="PIRSF" id="PIRSF037290">
    <property type="entry name" value="UCP037290"/>
    <property type="match status" value="1"/>
</dbReference>